<evidence type="ECO:0000313" key="2">
    <source>
        <dbReference type="Proteomes" id="UP000503447"/>
    </source>
</evidence>
<dbReference type="InterPro" id="IPR006439">
    <property type="entry name" value="HAD-SF_hydro_IA"/>
</dbReference>
<sequence length="227" mass="24821">MAFKLVIWDFDGTLADSLPTAVSIFNRLAPEMGYKPLADVAAARGLSTRQLLRQQGISMWRLPRLVRKYHAAAAEEADRLKLAAGLPSVLATIAGAGVRLGVLSSNCEDNIRRCLRANGAEGHFAFVIGYPRLFGKAKALKRILRAERLDRSDVLYIGDELRDVEAAKKAGVKVAAVAWGFQTVDLLRTGEPDYVVSDPTELLELAGAIRSVPLVREDEPANRVVER</sequence>
<dbReference type="EC" id="3.1.3.18" evidence="1"/>
<dbReference type="NCBIfam" id="TIGR01549">
    <property type="entry name" value="HAD-SF-IA-v1"/>
    <property type="match status" value="1"/>
</dbReference>
<gene>
    <name evidence="1" type="ORF">FTUN_3186</name>
</gene>
<organism evidence="1 2">
    <name type="scientific">Frigoriglobus tundricola</name>
    <dbReference type="NCBI Taxonomy" id="2774151"/>
    <lineage>
        <taxon>Bacteria</taxon>
        <taxon>Pseudomonadati</taxon>
        <taxon>Planctomycetota</taxon>
        <taxon>Planctomycetia</taxon>
        <taxon>Gemmatales</taxon>
        <taxon>Gemmataceae</taxon>
        <taxon>Frigoriglobus</taxon>
    </lineage>
</organism>
<dbReference type="KEGG" id="ftj:FTUN_3186"/>
<dbReference type="RefSeq" id="WP_171471382.1">
    <property type="nucleotide sequence ID" value="NZ_CP053452.2"/>
</dbReference>
<dbReference type="PANTHER" id="PTHR43434">
    <property type="entry name" value="PHOSPHOGLYCOLATE PHOSPHATASE"/>
    <property type="match status" value="1"/>
</dbReference>
<accession>A0A6M5YNS3</accession>
<dbReference type="InterPro" id="IPR023214">
    <property type="entry name" value="HAD_sf"/>
</dbReference>
<dbReference type="InterPro" id="IPR023198">
    <property type="entry name" value="PGP-like_dom2"/>
</dbReference>
<dbReference type="InterPro" id="IPR036412">
    <property type="entry name" value="HAD-like_sf"/>
</dbReference>
<dbReference type="Proteomes" id="UP000503447">
    <property type="component" value="Chromosome"/>
</dbReference>
<dbReference type="PANTHER" id="PTHR43434:SF13">
    <property type="entry name" value="PHOSPHOGLYCOLATE PHOSPHATASE"/>
    <property type="match status" value="1"/>
</dbReference>
<keyword evidence="2" id="KW-1185">Reference proteome</keyword>
<dbReference type="GO" id="GO:0008967">
    <property type="term" value="F:phosphoglycolate phosphatase activity"/>
    <property type="evidence" value="ECO:0007669"/>
    <property type="project" value="UniProtKB-EC"/>
</dbReference>
<proteinExistence type="predicted"/>
<dbReference type="Pfam" id="PF13419">
    <property type="entry name" value="HAD_2"/>
    <property type="match status" value="1"/>
</dbReference>
<reference evidence="2" key="1">
    <citation type="submission" date="2020-05" db="EMBL/GenBank/DDBJ databases">
        <title>Frigoriglobus tundricola gen. nov., sp. nov., a psychrotolerant cellulolytic planctomycete of the family Gemmataceae with two divergent copies of 16S rRNA gene.</title>
        <authorList>
            <person name="Kulichevskaya I.S."/>
            <person name="Ivanova A.A."/>
            <person name="Naumoff D.G."/>
            <person name="Beletsky A.V."/>
            <person name="Rijpstra W.I.C."/>
            <person name="Sinninghe Damste J.S."/>
            <person name="Mardanov A.V."/>
            <person name="Ravin N.V."/>
            <person name="Dedysh S.N."/>
        </authorList>
    </citation>
    <scope>NUCLEOTIDE SEQUENCE [LARGE SCALE GENOMIC DNA]</scope>
    <source>
        <strain evidence="2">PL17</strain>
    </source>
</reference>
<dbReference type="AlphaFoldDB" id="A0A6M5YNS3"/>
<dbReference type="Gene3D" id="3.40.50.1000">
    <property type="entry name" value="HAD superfamily/HAD-like"/>
    <property type="match status" value="1"/>
</dbReference>
<dbReference type="GO" id="GO:0005829">
    <property type="term" value="C:cytosol"/>
    <property type="evidence" value="ECO:0007669"/>
    <property type="project" value="TreeGrafter"/>
</dbReference>
<dbReference type="GO" id="GO:0006281">
    <property type="term" value="P:DNA repair"/>
    <property type="evidence" value="ECO:0007669"/>
    <property type="project" value="TreeGrafter"/>
</dbReference>
<protein>
    <submittedName>
        <fullName evidence="1">Phosphoglycolate phosphatase</fullName>
        <ecNumber evidence="1">3.1.3.18</ecNumber>
    </submittedName>
</protein>
<dbReference type="InterPro" id="IPR041492">
    <property type="entry name" value="HAD_2"/>
</dbReference>
<evidence type="ECO:0000313" key="1">
    <source>
        <dbReference type="EMBL" id="QJW95635.1"/>
    </source>
</evidence>
<dbReference type="EMBL" id="CP053452">
    <property type="protein sequence ID" value="QJW95635.1"/>
    <property type="molecule type" value="Genomic_DNA"/>
</dbReference>
<dbReference type="InterPro" id="IPR050155">
    <property type="entry name" value="HAD-like_hydrolase_sf"/>
</dbReference>
<keyword evidence="1" id="KW-0378">Hydrolase</keyword>
<name>A0A6M5YNS3_9BACT</name>
<dbReference type="SFLD" id="SFLDG01129">
    <property type="entry name" value="C1.5:_HAD__Beta-PGM__Phosphata"/>
    <property type="match status" value="1"/>
</dbReference>
<dbReference type="SUPFAM" id="SSF56784">
    <property type="entry name" value="HAD-like"/>
    <property type="match status" value="1"/>
</dbReference>
<dbReference type="SFLD" id="SFLDS00003">
    <property type="entry name" value="Haloacid_Dehalogenase"/>
    <property type="match status" value="1"/>
</dbReference>
<dbReference type="Gene3D" id="1.10.150.240">
    <property type="entry name" value="Putative phosphatase, domain 2"/>
    <property type="match status" value="1"/>
</dbReference>